<dbReference type="EMBL" id="HBUE01318340">
    <property type="protein sequence ID" value="CAG6586838.1"/>
    <property type="molecule type" value="Transcribed_RNA"/>
</dbReference>
<dbReference type="AlphaFoldDB" id="A0A8D8P3K1"/>
<organism evidence="1">
    <name type="scientific">Culex pipiens</name>
    <name type="common">House mosquito</name>
    <dbReference type="NCBI Taxonomy" id="7175"/>
    <lineage>
        <taxon>Eukaryota</taxon>
        <taxon>Metazoa</taxon>
        <taxon>Ecdysozoa</taxon>
        <taxon>Arthropoda</taxon>
        <taxon>Hexapoda</taxon>
        <taxon>Insecta</taxon>
        <taxon>Pterygota</taxon>
        <taxon>Neoptera</taxon>
        <taxon>Endopterygota</taxon>
        <taxon>Diptera</taxon>
        <taxon>Nematocera</taxon>
        <taxon>Culicoidea</taxon>
        <taxon>Culicidae</taxon>
        <taxon>Culicinae</taxon>
        <taxon>Culicini</taxon>
        <taxon>Culex</taxon>
        <taxon>Culex</taxon>
    </lineage>
</organism>
<proteinExistence type="predicted"/>
<reference evidence="1" key="1">
    <citation type="submission" date="2021-05" db="EMBL/GenBank/DDBJ databases">
        <authorList>
            <person name="Alioto T."/>
            <person name="Alioto T."/>
            <person name="Gomez Garrido J."/>
        </authorList>
    </citation>
    <scope>NUCLEOTIDE SEQUENCE</scope>
</reference>
<sequence length="133" mass="14199">MGIFPSSNCLKTSSSGTISINPGFSAIIASNSAWTSCSRNRCFRVASVSSFGNHRAVRTPALIVSSLENSTTTSLKLNLATVSTHGPTFRRNISSIIDSDFSAQQAFAKANPTDRLPSKYTALLPGHTFNRCP</sequence>
<dbReference type="EMBL" id="HBUE01211908">
    <property type="protein sequence ID" value="CAG6534891.1"/>
    <property type="molecule type" value="Transcribed_RNA"/>
</dbReference>
<evidence type="ECO:0000313" key="1">
    <source>
        <dbReference type="EMBL" id="CAG6586838.1"/>
    </source>
</evidence>
<accession>A0A8D8P3K1</accession>
<protein>
    <submittedName>
        <fullName evidence="1">(northern house mosquito) hypothetical protein</fullName>
    </submittedName>
</protein>
<name>A0A8D8P3K1_CULPI</name>